<feature type="coiled-coil region" evidence="10">
    <location>
        <begin position="166"/>
        <end position="200"/>
    </location>
</feature>
<reference evidence="12" key="2">
    <citation type="submission" date="2021-08" db="EMBL/GenBank/DDBJ databases">
        <authorList>
            <person name="Tani A."/>
            <person name="Ola A."/>
            <person name="Ogura Y."/>
            <person name="Katsura K."/>
            <person name="Hayashi T."/>
        </authorList>
    </citation>
    <scope>NUCLEOTIDE SEQUENCE</scope>
    <source>
        <strain evidence="12">DSM 14458</strain>
    </source>
</reference>
<proteinExistence type="inferred from homology"/>
<dbReference type="CDD" id="cd03241">
    <property type="entry name" value="ABC_RecN"/>
    <property type="match status" value="2"/>
</dbReference>
<keyword evidence="6" id="KW-0067">ATP-binding</keyword>
<dbReference type="Gene3D" id="3.40.50.300">
    <property type="entry name" value="P-loop containing nucleotide triphosphate hydrolases"/>
    <property type="match status" value="2"/>
</dbReference>
<comment type="caution">
    <text evidence="12">The sequence shown here is derived from an EMBL/GenBank/DDBJ whole genome shotgun (WGS) entry which is preliminary data.</text>
</comment>
<evidence type="ECO:0000256" key="6">
    <source>
        <dbReference type="ARBA" id="ARBA00022840"/>
    </source>
</evidence>
<evidence type="ECO:0000313" key="12">
    <source>
        <dbReference type="EMBL" id="GJE75003.1"/>
    </source>
</evidence>
<evidence type="ECO:0000256" key="3">
    <source>
        <dbReference type="ARBA" id="ARBA00021315"/>
    </source>
</evidence>
<comment type="function">
    <text evidence="1 9">May be involved in recombinational repair of damaged DNA.</text>
</comment>
<accession>A0ABQ4URP2</accession>
<dbReference type="InterPro" id="IPR027417">
    <property type="entry name" value="P-loop_NTPase"/>
</dbReference>
<dbReference type="PIRSF" id="PIRSF003128">
    <property type="entry name" value="RecN"/>
    <property type="match status" value="1"/>
</dbReference>
<dbReference type="PANTHER" id="PTHR11059:SF0">
    <property type="entry name" value="DNA REPAIR PROTEIN RECN"/>
    <property type="match status" value="1"/>
</dbReference>
<organism evidence="12 13">
    <name type="scientific">Methylorubrum suomiense</name>
    <dbReference type="NCBI Taxonomy" id="144191"/>
    <lineage>
        <taxon>Bacteria</taxon>
        <taxon>Pseudomonadati</taxon>
        <taxon>Pseudomonadota</taxon>
        <taxon>Alphaproteobacteria</taxon>
        <taxon>Hyphomicrobiales</taxon>
        <taxon>Methylobacteriaceae</taxon>
        <taxon>Methylorubrum</taxon>
    </lineage>
</organism>
<evidence type="ECO:0000256" key="4">
    <source>
        <dbReference type="ARBA" id="ARBA00022741"/>
    </source>
</evidence>
<keyword evidence="10" id="KW-0175">Coiled coil</keyword>
<keyword evidence="7 9" id="KW-0234">DNA repair</keyword>
<dbReference type="InterPro" id="IPR004604">
    <property type="entry name" value="DNA_recomb/repair_RecN"/>
</dbReference>
<evidence type="ECO:0000256" key="9">
    <source>
        <dbReference type="PIRNR" id="PIRNR003128"/>
    </source>
</evidence>
<evidence type="ECO:0000256" key="7">
    <source>
        <dbReference type="ARBA" id="ARBA00023204"/>
    </source>
</evidence>
<evidence type="ECO:0000313" key="13">
    <source>
        <dbReference type="Proteomes" id="UP001055093"/>
    </source>
</evidence>
<gene>
    <name evidence="12" type="primary">recN</name>
    <name evidence="12" type="ORF">BGCPKDLD_1579</name>
</gene>
<evidence type="ECO:0000256" key="5">
    <source>
        <dbReference type="ARBA" id="ARBA00022763"/>
    </source>
</evidence>
<dbReference type="Pfam" id="PF02463">
    <property type="entry name" value="SMC_N"/>
    <property type="match status" value="1"/>
</dbReference>
<dbReference type="NCBIfam" id="TIGR00634">
    <property type="entry name" value="recN"/>
    <property type="match status" value="1"/>
</dbReference>
<dbReference type="PANTHER" id="PTHR11059">
    <property type="entry name" value="DNA REPAIR PROTEIN RECN"/>
    <property type="match status" value="1"/>
</dbReference>
<dbReference type="Proteomes" id="UP001055093">
    <property type="component" value="Unassembled WGS sequence"/>
</dbReference>
<evidence type="ECO:0000256" key="1">
    <source>
        <dbReference type="ARBA" id="ARBA00003618"/>
    </source>
</evidence>
<evidence type="ECO:0000256" key="10">
    <source>
        <dbReference type="SAM" id="Coils"/>
    </source>
</evidence>
<keyword evidence="13" id="KW-1185">Reference proteome</keyword>
<dbReference type="SUPFAM" id="SSF52540">
    <property type="entry name" value="P-loop containing nucleoside triphosphate hydrolases"/>
    <property type="match status" value="2"/>
</dbReference>
<evidence type="ECO:0000256" key="8">
    <source>
        <dbReference type="ARBA" id="ARBA00033408"/>
    </source>
</evidence>
<sequence>MLVQLAIRDIVLIDKLDLTFSGGLTVLTGETGAGKSILLDAFALALGGRGDGGLVRHGESQGGVTAVFDVAIDHPARAIAAAAEIDTDGDLILRRTQFADGRTRAFVNDQPVGVQTMRAIGTALVEIHGQHDDRALADPTTHRVILDAFGGLQGPLAAVATAAKRVRAARTALSEQRARVEAAQKEADFLRHAVEELGNLDPQPGEEASLAERRTVMQQGEKVARELNEALELVGGTGSMVPHLSSAVRRLERRAATVPSLVEPSIAALDAALNALDEARSALDAAVLAAEFDPRELERVEERLFALRAASRKYAVPADDLADLRSRYDADVAALDAGEKALSGLEAEQSAAETAYEAAARKLGDGRRRAAKALDAAVQAELPPLKLEGARFITQISVDEASRDASGTERVEFWAQTNPGTRAGPMMKVASGGELSRFMLALKVVLAGKGSAPTLIFDEIDTGLGGAVADAIGARLGRLAAQVQVVAVTHAPQVAARAGTHFRIAKDSVKGEKGAAKGVAKGAAKGVKAEERVTTRVVGLAADARREEIARMLAGATITDEARAAAARLLQAAEN</sequence>
<dbReference type="EMBL" id="BPRE01000004">
    <property type="protein sequence ID" value="GJE75003.1"/>
    <property type="molecule type" value="Genomic_DNA"/>
</dbReference>
<reference evidence="12" key="1">
    <citation type="journal article" date="2021" name="Front. Microbiol.">
        <title>Comprehensive Comparative Genomics and Phenotyping of Methylobacterium Species.</title>
        <authorList>
            <person name="Alessa O."/>
            <person name="Ogura Y."/>
            <person name="Fujitani Y."/>
            <person name="Takami H."/>
            <person name="Hayashi T."/>
            <person name="Sahin N."/>
            <person name="Tani A."/>
        </authorList>
    </citation>
    <scope>NUCLEOTIDE SEQUENCE</scope>
    <source>
        <strain evidence="12">DSM 14458</strain>
    </source>
</reference>
<evidence type="ECO:0000256" key="2">
    <source>
        <dbReference type="ARBA" id="ARBA00009441"/>
    </source>
</evidence>
<comment type="similarity">
    <text evidence="2 9">Belongs to the RecN family.</text>
</comment>
<evidence type="ECO:0000259" key="11">
    <source>
        <dbReference type="Pfam" id="PF02463"/>
    </source>
</evidence>
<keyword evidence="4" id="KW-0547">Nucleotide-binding</keyword>
<name>A0ABQ4URP2_9HYPH</name>
<protein>
    <recommendedName>
        <fullName evidence="3 9">DNA repair protein RecN</fullName>
    </recommendedName>
    <alternativeName>
        <fullName evidence="8 9">Recombination protein N</fullName>
    </alternativeName>
</protein>
<dbReference type="RefSeq" id="WP_137827834.1">
    <property type="nucleotide sequence ID" value="NZ_BPRE01000004.1"/>
</dbReference>
<keyword evidence="5 9" id="KW-0227">DNA damage</keyword>
<dbReference type="InterPro" id="IPR003395">
    <property type="entry name" value="RecF/RecN/SMC_N"/>
</dbReference>
<feature type="domain" description="RecF/RecN/SMC N-terminal" evidence="11">
    <location>
        <begin position="14"/>
        <end position="506"/>
    </location>
</feature>